<protein>
    <submittedName>
        <fullName evidence="1">Uncharacterized protein</fullName>
    </submittedName>
</protein>
<organism evidence="1 2">
    <name type="scientific">Kitasatospora cheerisanensis KCTC 2395</name>
    <dbReference type="NCBI Taxonomy" id="1348663"/>
    <lineage>
        <taxon>Bacteria</taxon>
        <taxon>Bacillati</taxon>
        <taxon>Actinomycetota</taxon>
        <taxon>Actinomycetes</taxon>
        <taxon>Kitasatosporales</taxon>
        <taxon>Streptomycetaceae</taxon>
        <taxon>Kitasatospora</taxon>
    </lineage>
</organism>
<reference evidence="1 2" key="1">
    <citation type="submission" date="2014-05" db="EMBL/GenBank/DDBJ databases">
        <title>Draft Genome Sequence of Kitasatospora cheerisanensis KCTC 2395.</title>
        <authorList>
            <person name="Nam D.H."/>
        </authorList>
    </citation>
    <scope>NUCLEOTIDE SEQUENCE [LARGE SCALE GENOMIC DNA]</scope>
    <source>
        <strain evidence="1 2">KCTC 2395</strain>
    </source>
</reference>
<name>A0A066YNQ7_9ACTN</name>
<evidence type="ECO:0000313" key="2">
    <source>
        <dbReference type="Proteomes" id="UP000027178"/>
    </source>
</evidence>
<evidence type="ECO:0000313" key="1">
    <source>
        <dbReference type="EMBL" id="KDN83143.1"/>
    </source>
</evidence>
<dbReference type="HOGENOM" id="CLU_3044315_0_0_11"/>
<dbReference type="Proteomes" id="UP000027178">
    <property type="component" value="Unassembled WGS sequence"/>
</dbReference>
<comment type="caution">
    <text evidence="1">The sequence shown here is derived from an EMBL/GenBank/DDBJ whole genome shotgun (WGS) entry which is preliminary data.</text>
</comment>
<keyword evidence="2" id="KW-1185">Reference proteome</keyword>
<dbReference type="EMBL" id="JNBY01000095">
    <property type="protein sequence ID" value="KDN83143.1"/>
    <property type="molecule type" value="Genomic_DNA"/>
</dbReference>
<gene>
    <name evidence="1" type="ORF">KCH_46250</name>
</gene>
<proteinExistence type="predicted"/>
<accession>A0A066YNQ7</accession>
<dbReference type="PATRIC" id="fig|1348663.4.peg.4464"/>
<sequence length="54" mass="5678">MAGEAAHPTEDLKGFHVEVGALSAPCCDQAVDLVLHDDQCIGGCVDVKSLDIKR</sequence>
<dbReference type="AlphaFoldDB" id="A0A066YNQ7"/>